<dbReference type="InterPro" id="IPR003593">
    <property type="entry name" value="AAA+_ATPase"/>
</dbReference>
<dbReference type="FunFam" id="1.20.1560.10:FF:000020">
    <property type="entry name" value="ABC metal ion transporter"/>
    <property type="match status" value="1"/>
</dbReference>
<feature type="transmembrane region" description="Helical" evidence="17">
    <location>
        <begin position="135"/>
        <end position="156"/>
    </location>
</feature>
<evidence type="ECO:0000256" key="10">
    <source>
        <dbReference type="ARBA" id="ARBA00022840"/>
    </source>
</evidence>
<evidence type="ECO:0000256" key="2">
    <source>
        <dbReference type="ARBA" id="ARBA00004651"/>
    </source>
</evidence>
<dbReference type="FunFam" id="3.40.50.300:FF:000293">
    <property type="entry name" value="ATP binding cassette subfamily C member 1"/>
    <property type="match status" value="1"/>
</dbReference>
<feature type="compositionally biased region" description="Polar residues" evidence="16">
    <location>
        <begin position="921"/>
        <end position="940"/>
    </location>
</feature>
<evidence type="ECO:0000256" key="16">
    <source>
        <dbReference type="SAM" id="MobiDB-lite"/>
    </source>
</evidence>
<dbReference type="Gene3D" id="3.40.50.300">
    <property type="entry name" value="P-loop containing nucleotide triphosphate hydrolases"/>
    <property type="match status" value="2"/>
</dbReference>
<dbReference type="KEGG" id="bgt:106053410"/>
<evidence type="ECO:0000259" key="19">
    <source>
        <dbReference type="PROSITE" id="PS50929"/>
    </source>
</evidence>
<dbReference type="PANTHER" id="PTHR24223:SF443">
    <property type="entry name" value="MULTIDRUG-RESISTANCE LIKE PROTEIN 1, ISOFORM I"/>
    <property type="match status" value="1"/>
</dbReference>
<dbReference type="GO" id="GO:0005524">
    <property type="term" value="F:ATP binding"/>
    <property type="evidence" value="ECO:0007669"/>
    <property type="project" value="UniProtKB-KW"/>
</dbReference>
<dbReference type="CDD" id="cd18603">
    <property type="entry name" value="ABC_6TM_MRP1_2_3_6_D2_like"/>
    <property type="match status" value="1"/>
</dbReference>
<dbReference type="PROSITE" id="PS50929">
    <property type="entry name" value="ABC_TM1F"/>
    <property type="match status" value="2"/>
</dbReference>
<dbReference type="CDD" id="cd03244">
    <property type="entry name" value="ABCC_MRP_domain2"/>
    <property type="match status" value="1"/>
</dbReference>
<dbReference type="CDD" id="cd03250">
    <property type="entry name" value="ABCC_MRP_domain1"/>
    <property type="match status" value="1"/>
</dbReference>
<feature type="transmembrane region" description="Helical" evidence="17">
    <location>
        <begin position="556"/>
        <end position="577"/>
    </location>
</feature>
<dbReference type="EnsemblMetazoa" id="BGLB017104-RA">
    <property type="protein sequence ID" value="BGLB017104-PA"/>
    <property type="gene ID" value="BGLB017104"/>
</dbReference>
<reference evidence="20" key="1">
    <citation type="submission" date="2020-05" db="UniProtKB">
        <authorList>
            <consortium name="EnsemblMetazoa"/>
        </authorList>
    </citation>
    <scope>IDENTIFICATION</scope>
    <source>
        <strain evidence="20">BB02</strain>
    </source>
</reference>
<dbReference type="CDD" id="cd18595">
    <property type="entry name" value="ABC_6TM_MRP1_2_3_6_D1_like"/>
    <property type="match status" value="1"/>
</dbReference>
<dbReference type="EC" id="7.6.2.3" evidence="14"/>
<dbReference type="SMART" id="SM00382">
    <property type="entry name" value="AAA"/>
    <property type="match status" value="2"/>
</dbReference>
<feature type="transmembrane region" description="Helical" evidence="17">
    <location>
        <begin position="72"/>
        <end position="90"/>
    </location>
</feature>
<feature type="domain" description="ABC transmembrane type-1" evidence="19">
    <location>
        <begin position="989"/>
        <end position="1272"/>
    </location>
</feature>
<evidence type="ECO:0000256" key="5">
    <source>
        <dbReference type="ARBA" id="ARBA00022475"/>
    </source>
</evidence>
<protein>
    <recommendedName>
        <fullName evidence="14">ABC-type glutathione-S-conjugate transporter</fullName>
        <ecNumber evidence="14">7.6.2.3</ecNumber>
    </recommendedName>
</protein>
<keyword evidence="8" id="KW-0677">Repeat</keyword>
<feature type="transmembrane region" description="Helical" evidence="17">
    <location>
        <begin position="366"/>
        <end position="386"/>
    </location>
</feature>
<dbReference type="GO" id="GO:0015431">
    <property type="term" value="F:ABC-type glutathione S-conjugate transporter activity"/>
    <property type="evidence" value="ECO:0007669"/>
    <property type="project" value="UniProtKB-EC"/>
</dbReference>
<keyword evidence="11" id="KW-1278">Translocase</keyword>
<feature type="transmembrane region" description="Helical" evidence="17">
    <location>
        <begin position="102"/>
        <end position="123"/>
    </location>
</feature>
<feature type="transmembrane region" description="Helical" evidence="17">
    <location>
        <begin position="1030"/>
        <end position="1056"/>
    </location>
</feature>
<dbReference type="InterPro" id="IPR005292">
    <property type="entry name" value="MRP"/>
</dbReference>
<dbReference type="GO" id="GO:0005886">
    <property type="term" value="C:plasma membrane"/>
    <property type="evidence" value="ECO:0007669"/>
    <property type="project" value="UniProtKB-SubCell"/>
</dbReference>
<comment type="catalytic activity">
    <reaction evidence="15">
        <text>leukotriene C4(in) + ATP + H2O = leukotriene C4(out) + ADP + phosphate + H(+)</text>
        <dbReference type="Rhea" id="RHEA:38963"/>
        <dbReference type="ChEBI" id="CHEBI:15377"/>
        <dbReference type="ChEBI" id="CHEBI:15378"/>
        <dbReference type="ChEBI" id="CHEBI:30616"/>
        <dbReference type="ChEBI" id="CHEBI:43474"/>
        <dbReference type="ChEBI" id="CHEBI:57973"/>
        <dbReference type="ChEBI" id="CHEBI:456216"/>
    </reaction>
    <physiologicalReaction direction="left-to-right" evidence="15">
        <dbReference type="Rhea" id="RHEA:38964"/>
    </physiologicalReaction>
</comment>
<organism evidence="20 21">
    <name type="scientific">Biomphalaria glabrata</name>
    <name type="common">Bloodfluke planorb</name>
    <name type="synonym">Freshwater snail</name>
    <dbReference type="NCBI Taxonomy" id="6526"/>
    <lineage>
        <taxon>Eukaryota</taxon>
        <taxon>Metazoa</taxon>
        <taxon>Spiralia</taxon>
        <taxon>Lophotrochozoa</taxon>
        <taxon>Mollusca</taxon>
        <taxon>Gastropoda</taxon>
        <taxon>Heterobranchia</taxon>
        <taxon>Euthyneura</taxon>
        <taxon>Panpulmonata</taxon>
        <taxon>Hygrophila</taxon>
        <taxon>Lymnaeoidea</taxon>
        <taxon>Planorbidae</taxon>
        <taxon>Biomphalaria</taxon>
    </lineage>
</organism>
<dbReference type="GO" id="GO:0016887">
    <property type="term" value="F:ATP hydrolysis activity"/>
    <property type="evidence" value="ECO:0007669"/>
    <property type="project" value="InterPro"/>
</dbReference>
<sequence>MPESFCGNSVFWNISLLTENSYPEFSRCFQQTALTFIPCGWLWLTAPIYILYLKKHTQFLVLPRTWRSIIRLVLAFTLALVSGFHMLVPLENEGNDESYPPSFYVSQSVWSASYLFVSVIMILSQRSGVPSPCVVFIFWALSLVSYIIPTYTLAIQEVYAENFSHFALVVTTFALIVCEFLMQCLGDTQVYLTEPVTNGVPCPMFRSSFVSRITFSWVFRLVYTGYKKTVVLADIFDVPILMQCRHNVPDFMEAWLKELKRTRPSKKKKLDLSFAYKNGSGGLVKNGKPKRDELNERSKLLPEKSSSEEKAKGEKPSLYMVLAKVFYLPLFKAQIVGLIGDLTVFLNPLLLDQIIAYVENKSQYPVWQGYVLACSFFAISFLSSLMNNYRFYHCNNIGMEVKTVLTAAVYKKSLTMNADSRRKFTVGTIVNLMAVDCPRFQDLTTQLFVLISWPIQISIAFYMLYETLGIAFIAGIVVLSLLIPTNTKLSTISRRAQAKQIIYKDQRIKLFNEILNGVKVLKLYAWEESFRNKILGFRHQEIIQLRKAAIYQSVQTLCWLLAPILVTACTFIAYVLITDNSLTPSKAFVAMNLFNTIRQPMNTLPMLISQMILCHVSMERLREYLSGEDLEEKKSSGSSKEFPIVMKNCTYSWDRSMPPVLKNISVKIPQGQLVAVVGQVGVGKSSLLSAFLGEMETDEGLCSVQGSIAYVPQQAWIQNMTLRANVLFEKPMDKKYYQKVIHACALEPDIELLPGGELTEIGEKGINLSGGQKQRISLARAVYHKADIYLLDDPLSAVDAHVGKHIFEKVLGPKGVIRKKTRILVTHGIHWLPLVDSIIVMDQGQITESGTYQELMSHDGPFANFVRTYLMEHEDEELNDPEVQKLKEQMLEQVSAVTSDEEHTSVRLRRSMSGQKERQISRSTSMKLTQSSVQSGTESNLVKKPNAGGARGAHQLIEEERTEKGKVRMAVFVTLLKAFGYISAAMVPVTLILYNGFNIWTGIWLSDWTDDPFLRNDSNIGTEDYTSKTYYYLGIYSAMTLAQVITNAGFILLIYVQFVNASRRLHNSMLDTILHQPMSFFDTTPLGRILNRFSRDVDVLDSNLSRQLRMVLQTFSSILGIVIVISYTTPIFLAVVAPIFVIYVLFQKFYIPSSRQFRRLESTTRSPIFSHFSETLSGASSIRAYNVCDRFFQDSQNQVDVNNKCFFASGSAARWLRIRLEILGNMIVLFAGLFAVISDDVTGSLVGLSITYALQVTVALNLLVQNTTQLETNTVSVERMVEYSNLDREPDWINPDSRPPANWPSHGQIVFDNYSTRYRAQLDLVLKNVSFTVKAGEKIGIVGRTGAGKSSLSLALFRLIEAAGGRILVDNVDISSIGLHDLRSKLTILPQDPVLFSGTMRFNLDPFDTHSDEAIWQALKNAHLSDFVRELPGQLEYVCEEGGQNLSVGQRQLVCLARSLLRKTKVLILDEATAAVDLETDFLLQNTIREAFKDCTVLTVAHRLKTVIDYDKILVLSNGEIMEYGSPSELLQNKEGMFYSMAKESNIV</sequence>
<evidence type="ECO:0000256" key="6">
    <source>
        <dbReference type="ARBA" id="ARBA00022554"/>
    </source>
</evidence>
<comment type="subcellular location">
    <subcellularLocation>
        <location evidence="2">Cell membrane</location>
        <topology evidence="2">Multi-pass membrane protein</topology>
    </subcellularLocation>
    <subcellularLocation>
        <location evidence="1">Vacuole membrane</location>
        <topology evidence="1">Multi-pass membrane protein</topology>
    </subcellularLocation>
</comment>
<keyword evidence="9" id="KW-0547">Nucleotide-binding</keyword>
<feature type="region of interest" description="Disordered" evidence="16">
    <location>
        <begin position="282"/>
        <end position="309"/>
    </location>
</feature>
<evidence type="ECO:0000313" key="20">
    <source>
        <dbReference type="EnsemblMetazoa" id="BGLB017104-PB"/>
    </source>
</evidence>
<dbReference type="InterPro" id="IPR056227">
    <property type="entry name" value="TMD0_ABC"/>
</dbReference>
<evidence type="ECO:0000256" key="7">
    <source>
        <dbReference type="ARBA" id="ARBA00022692"/>
    </source>
</evidence>
<evidence type="ECO:0000256" key="11">
    <source>
        <dbReference type="ARBA" id="ARBA00022967"/>
    </source>
</evidence>
<keyword evidence="4" id="KW-0813">Transport</keyword>
<feature type="transmembrane region" description="Helical" evidence="17">
    <location>
        <begin position="1131"/>
        <end position="1151"/>
    </location>
</feature>
<evidence type="ECO:0000256" key="15">
    <source>
        <dbReference type="ARBA" id="ARBA00047523"/>
    </source>
</evidence>
<dbReference type="InterPro" id="IPR011527">
    <property type="entry name" value="ABC1_TM_dom"/>
</dbReference>
<dbReference type="VEuPathDB" id="VectorBase:BGLB017104"/>
<feature type="domain" description="ABC transmembrane type-1" evidence="19">
    <location>
        <begin position="335"/>
        <end position="613"/>
    </location>
</feature>
<gene>
    <name evidence="20" type="primary">106053410</name>
</gene>
<dbReference type="InterPro" id="IPR017871">
    <property type="entry name" value="ABC_transporter-like_CS"/>
</dbReference>
<feature type="transmembrane region" description="Helical" evidence="17">
    <location>
        <begin position="325"/>
        <end position="346"/>
    </location>
</feature>
<dbReference type="STRING" id="6526.A0A2C9KAZ9"/>
<evidence type="ECO:0000259" key="18">
    <source>
        <dbReference type="PROSITE" id="PS50893"/>
    </source>
</evidence>
<dbReference type="PROSITE" id="PS50893">
    <property type="entry name" value="ABC_TRANSPORTER_2"/>
    <property type="match status" value="2"/>
</dbReference>
<keyword evidence="7 17" id="KW-0812">Transmembrane</keyword>
<feature type="transmembrane region" description="Helical" evidence="17">
    <location>
        <begin position="1244"/>
        <end position="1264"/>
    </location>
</feature>
<proteinExistence type="inferred from homology"/>
<evidence type="ECO:0000313" key="21">
    <source>
        <dbReference type="Proteomes" id="UP000076420"/>
    </source>
</evidence>
<evidence type="ECO:0000256" key="8">
    <source>
        <dbReference type="ARBA" id="ARBA00022737"/>
    </source>
</evidence>
<keyword evidence="6" id="KW-0926">Vacuole</keyword>
<feature type="transmembrane region" description="Helical" evidence="17">
    <location>
        <begin position="162"/>
        <end position="182"/>
    </location>
</feature>
<evidence type="ECO:0000256" key="14">
    <source>
        <dbReference type="ARBA" id="ARBA00024220"/>
    </source>
</evidence>
<dbReference type="RefSeq" id="XP_013064409.2">
    <property type="nucleotide sequence ID" value="XM_013208955.2"/>
</dbReference>
<dbReference type="NCBIfam" id="TIGR00957">
    <property type="entry name" value="MRP_assoc_pro"/>
    <property type="match status" value="1"/>
</dbReference>
<dbReference type="GO" id="GO:0000323">
    <property type="term" value="C:lytic vacuole"/>
    <property type="evidence" value="ECO:0007669"/>
    <property type="project" value="UniProtKB-ARBA"/>
</dbReference>
<dbReference type="PANTHER" id="PTHR24223">
    <property type="entry name" value="ATP-BINDING CASSETTE SUB-FAMILY C"/>
    <property type="match status" value="1"/>
</dbReference>
<dbReference type="InterPro" id="IPR050173">
    <property type="entry name" value="ABC_transporter_C-like"/>
</dbReference>
<name>A0A2C9KAZ9_BIOGL</name>
<dbReference type="Pfam" id="PF00005">
    <property type="entry name" value="ABC_tran"/>
    <property type="match status" value="2"/>
</dbReference>
<feature type="region of interest" description="Disordered" evidence="16">
    <location>
        <begin position="910"/>
        <end position="951"/>
    </location>
</feature>
<keyword evidence="13 17" id="KW-0472">Membrane</keyword>
<evidence type="ECO:0000256" key="3">
    <source>
        <dbReference type="ARBA" id="ARBA00009726"/>
    </source>
</evidence>
<accession>A0A2C9KAZ9</accession>
<keyword evidence="5" id="KW-1003">Cell membrane</keyword>
<dbReference type="Pfam" id="PF24357">
    <property type="entry name" value="TMD0_ABC"/>
    <property type="match status" value="1"/>
</dbReference>
<evidence type="ECO:0000256" key="17">
    <source>
        <dbReference type="SAM" id="Phobius"/>
    </source>
</evidence>
<dbReference type="Gene3D" id="1.20.1560.10">
    <property type="entry name" value="ABC transporter type 1, transmembrane domain"/>
    <property type="match status" value="2"/>
</dbReference>
<feature type="transmembrane region" description="Helical" evidence="17">
    <location>
        <begin position="470"/>
        <end position="489"/>
    </location>
</feature>
<dbReference type="InterPro" id="IPR027417">
    <property type="entry name" value="P-loop_NTPase"/>
</dbReference>
<feature type="transmembrane region" description="Helical" evidence="17">
    <location>
        <begin position="1220"/>
        <end position="1238"/>
    </location>
</feature>
<dbReference type="Pfam" id="PF00664">
    <property type="entry name" value="ABC_membrane"/>
    <property type="match status" value="2"/>
</dbReference>
<dbReference type="InterPro" id="IPR003439">
    <property type="entry name" value="ABC_transporter-like_ATP-bd"/>
</dbReference>
<dbReference type="OrthoDB" id="6500128at2759"/>
<dbReference type="FunFam" id="1.20.1560.10:FF:000001">
    <property type="entry name" value="ATP-binding cassette subfamily C member 1"/>
    <property type="match status" value="1"/>
</dbReference>
<dbReference type="GO" id="GO:0005774">
    <property type="term" value="C:vacuolar membrane"/>
    <property type="evidence" value="ECO:0007669"/>
    <property type="project" value="UniProtKB-SubCell"/>
</dbReference>
<keyword evidence="10" id="KW-0067">ATP-binding</keyword>
<evidence type="ECO:0000256" key="13">
    <source>
        <dbReference type="ARBA" id="ARBA00023136"/>
    </source>
</evidence>
<dbReference type="Proteomes" id="UP000076420">
    <property type="component" value="Unassembled WGS sequence"/>
</dbReference>
<evidence type="ECO:0000256" key="12">
    <source>
        <dbReference type="ARBA" id="ARBA00022989"/>
    </source>
</evidence>
<evidence type="ECO:0000256" key="4">
    <source>
        <dbReference type="ARBA" id="ARBA00022448"/>
    </source>
</evidence>
<dbReference type="SUPFAM" id="SSF90123">
    <property type="entry name" value="ABC transporter transmembrane region"/>
    <property type="match status" value="2"/>
</dbReference>
<keyword evidence="12 17" id="KW-1133">Transmembrane helix</keyword>
<feature type="transmembrane region" description="Helical" evidence="17">
    <location>
        <begin position="447"/>
        <end position="464"/>
    </location>
</feature>
<dbReference type="EnsemblMetazoa" id="BGLB017104-RB">
    <property type="protein sequence ID" value="BGLB017104-PB"/>
    <property type="gene ID" value="BGLB017104"/>
</dbReference>
<evidence type="ECO:0000256" key="9">
    <source>
        <dbReference type="ARBA" id="ARBA00022741"/>
    </source>
</evidence>
<feature type="domain" description="ABC transporter" evidence="18">
    <location>
        <begin position="1309"/>
        <end position="1543"/>
    </location>
</feature>
<dbReference type="VEuPathDB" id="VectorBase:BGLAX_050596"/>
<evidence type="ECO:0000256" key="1">
    <source>
        <dbReference type="ARBA" id="ARBA00004128"/>
    </source>
</evidence>
<feature type="transmembrane region" description="Helical" evidence="17">
    <location>
        <begin position="970"/>
        <end position="994"/>
    </location>
</feature>
<dbReference type="InterPro" id="IPR036640">
    <property type="entry name" value="ABC1_TM_sf"/>
</dbReference>
<dbReference type="FunFam" id="3.40.50.300:FF:000074">
    <property type="entry name" value="Multidrug resistance-associated protein 5 isoform 1"/>
    <property type="match status" value="1"/>
</dbReference>
<feature type="transmembrane region" description="Helical" evidence="17">
    <location>
        <begin position="33"/>
        <end position="52"/>
    </location>
</feature>
<feature type="domain" description="ABC transporter" evidence="18">
    <location>
        <begin position="644"/>
        <end position="868"/>
    </location>
</feature>
<feature type="compositionally biased region" description="Basic and acidic residues" evidence="16">
    <location>
        <begin position="289"/>
        <end position="309"/>
    </location>
</feature>
<dbReference type="PROSITE" id="PS00211">
    <property type="entry name" value="ABC_TRANSPORTER_1"/>
    <property type="match status" value="2"/>
</dbReference>
<comment type="similarity">
    <text evidence="3">Belongs to the ABC transporter superfamily. ABCC family. Conjugate transporter (TC 3.A.1.208) subfamily.</text>
</comment>
<dbReference type="SUPFAM" id="SSF52540">
    <property type="entry name" value="P-loop containing nucleoside triphosphate hydrolases"/>
    <property type="match status" value="2"/>
</dbReference>